<evidence type="ECO:0000313" key="2">
    <source>
        <dbReference type="EMBL" id="CAK9142125.1"/>
    </source>
</evidence>
<dbReference type="Proteomes" id="UP001642360">
    <property type="component" value="Unassembled WGS sequence"/>
</dbReference>
<keyword evidence="3" id="KW-1185">Reference proteome</keyword>
<dbReference type="EMBL" id="CAUOFW020001194">
    <property type="protein sequence ID" value="CAK9142125.1"/>
    <property type="molecule type" value="Genomic_DNA"/>
</dbReference>
<evidence type="ECO:0000256" key="1">
    <source>
        <dbReference type="SAM" id="MobiDB-lite"/>
    </source>
</evidence>
<comment type="caution">
    <text evidence="2">The sequence shown here is derived from an EMBL/GenBank/DDBJ whole genome shotgun (WGS) entry which is preliminary data.</text>
</comment>
<dbReference type="PANTHER" id="PTHR33872">
    <property type="entry name" value="DNA POLYMERASE EPSILON CATALYTIC SUBUNIT A"/>
    <property type="match status" value="1"/>
</dbReference>
<organism evidence="2 3">
    <name type="scientific">Ilex paraguariensis</name>
    <name type="common">yerba mate</name>
    <dbReference type="NCBI Taxonomy" id="185542"/>
    <lineage>
        <taxon>Eukaryota</taxon>
        <taxon>Viridiplantae</taxon>
        <taxon>Streptophyta</taxon>
        <taxon>Embryophyta</taxon>
        <taxon>Tracheophyta</taxon>
        <taxon>Spermatophyta</taxon>
        <taxon>Magnoliopsida</taxon>
        <taxon>eudicotyledons</taxon>
        <taxon>Gunneridae</taxon>
        <taxon>Pentapetalae</taxon>
        <taxon>asterids</taxon>
        <taxon>campanulids</taxon>
        <taxon>Aquifoliales</taxon>
        <taxon>Aquifoliaceae</taxon>
        <taxon>Ilex</taxon>
    </lineage>
</organism>
<gene>
    <name evidence="2" type="ORF">ILEXP_LOCUS9775</name>
</gene>
<feature type="region of interest" description="Disordered" evidence="1">
    <location>
        <begin position="1"/>
        <end position="22"/>
    </location>
</feature>
<sequence length="156" mass="17650">MKQTEVGAKSKKSTPPPPPSFPRFWVAIKPAVETVSITNQEPRKITSLLPSRLQLVSGHAISRVVSACRSGVPKEDDYRLFEESLKEDDDRKENDATVHNSSKVDQNNKELCAGIKDWWTKIKFAYLNQPAMDTPKRRNSTYLPNFCTKPAVFSRS</sequence>
<reference evidence="2 3" key="1">
    <citation type="submission" date="2024-02" db="EMBL/GenBank/DDBJ databases">
        <authorList>
            <person name="Vignale AGUSTIN F."/>
            <person name="Sosa J E."/>
            <person name="Modenutti C."/>
        </authorList>
    </citation>
    <scope>NUCLEOTIDE SEQUENCE [LARGE SCALE GENOMIC DNA]</scope>
</reference>
<protein>
    <submittedName>
        <fullName evidence="2">Uncharacterized protein</fullName>
    </submittedName>
</protein>
<evidence type="ECO:0000313" key="3">
    <source>
        <dbReference type="Proteomes" id="UP001642360"/>
    </source>
</evidence>
<dbReference type="PANTHER" id="PTHR33872:SF7">
    <property type="entry name" value="OSJNBA0084K11.10-LIKE PROTEIN"/>
    <property type="match status" value="1"/>
</dbReference>
<proteinExistence type="predicted"/>
<accession>A0ABC8REY5</accession>
<dbReference type="AlphaFoldDB" id="A0ABC8REY5"/>
<name>A0ABC8REY5_9AQUA</name>